<dbReference type="Proteomes" id="UP000053621">
    <property type="component" value="Unassembled WGS sequence"/>
</dbReference>
<feature type="region of interest" description="Disordered" evidence="1">
    <location>
        <begin position="71"/>
        <end position="103"/>
    </location>
</feature>
<reference evidence="4" key="1">
    <citation type="submission" date="2017-08" db="EMBL/GenBank/DDBJ databases">
        <title>Haloferax marisrubri sp. nov., isolated from the Discovery deep brine-seawater interface in the Red Sea.</title>
        <authorList>
            <person name="Zhang G."/>
            <person name="Stingl U."/>
        </authorList>
    </citation>
    <scope>NUCLEOTIDE SEQUENCE [LARGE SCALE GENOMIC DNA]</scope>
    <source>
        <strain evidence="4">SB3</strain>
    </source>
</reference>
<dbReference type="InterPro" id="IPR038717">
    <property type="entry name" value="Tc1-like_DDE_dom"/>
</dbReference>
<dbReference type="Pfam" id="PF13592">
    <property type="entry name" value="HTH_33"/>
    <property type="match status" value="1"/>
</dbReference>
<dbReference type="InterPro" id="IPR047655">
    <property type="entry name" value="Transpos_IS630-like"/>
</dbReference>
<dbReference type="Gene3D" id="1.10.10.60">
    <property type="entry name" value="Homeodomain-like"/>
    <property type="match status" value="1"/>
</dbReference>
<dbReference type="InterPro" id="IPR025959">
    <property type="entry name" value="Winged_HTH_dom"/>
</dbReference>
<comment type="caution">
    <text evidence="4">The sequence shown here is derived from an EMBL/GenBank/DDBJ whole genome shotgun (WGS) entry which is preliminary data.</text>
</comment>
<name>A0A2P4NPJ9_9EURY</name>
<dbReference type="InterPro" id="IPR036397">
    <property type="entry name" value="RNaseH_sf"/>
</dbReference>
<dbReference type="NCBIfam" id="NF033545">
    <property type="entry name" value="transpos_IS630"/>
    <property type="match status" value="1"/>
</dbReference>
<dbReference type="OrthoDB" id="195008at2157"/>
<evidence type="ECO:0000259" key="3">
    <source>
        <dbReference type="Pfam" id="PF13592"/>
    </source>
</evidence>
<accession>A0A2P4NPJ9</accession>
<dbReference type="RefSeq" id="WP_103429263.1">
    <property type="nucleotide sequence ID" value="NZ_LOPW02000016.1"/>
</dbReference>
<dbReference type="AlphaFoldDB" id="A0A2P4NPJ9"/>
<evidence type="ECO:0000313" key="5">
    <source>
        <dbReference type="Proteomes" id="UP000053621"/>
    </source>
</evidence>
<gene>
    <name evidence="4" type="ORF">AUR65_011650</name>
</gene>
<feature type="domain" description="Winged helix-turn helix" evidence="3">
    <location>
        <begin position="107"/>
        <end position="163"/>
    </location>
</feature>
<dbReference type="Gene3D" id="3.30.420.10">
    <property type="entry name" value="Ribonuclease H-like superfamily/Ribonuclease H"/>
    <property type="match status" value="1"/>
</dbReference>
<dbReference type="SUPFAM" id="SSF46689">
    <property type="entry name" value="Homeodomain-like"/>
    <property type="match status" value="1"/>
</dbReference>
<dbReference type="GO" id="GO:0003676">
    <property type="term" value="F:nucleic acid binding"/>
    <property type="evidence" value="ECO:0007669"/>
    <property type="project" value="InterPro"/>
</dbReference>
<feature type="domain" description="Tc1-like transposase DDE" evidence="2">
    <location>
        <begin position="175"/>
        <end position="313"/>
    </location>
</feature>
<dbReference type="EMBL" id="LOPW02000016">
    <property type="protein sequence ID" value="POG55075.1"/>
    <property type="molecule type" value="Genomic_DNA"/>
</dbReference>
<proteinExistence type="predicted"/>
<dbReference type="Pfam" id="PF13358">
    <property type="entry name" value="DDE_3"/>
    <property type="match status" value="1"/>
</dbReference>
<sequence length="333" mass="38254">MNHLDDVSVEELQDALDNVDRKKPTQRLLAAIAYKNGVTQTELAQWYDVQRRTIYSWLKRLDTDESLEKAVSDDKRTGRKRKLSETQQNEFQETVHEPPEEVGLDAPAWTPALAQDFLEETYGVEYSIPSCRRLLKEAGLSYQKPRRTAAEADEDDQEAFYEELKKKRREMDATVVCIDQTKKSVQVEPRAAWFPRGTRPSVELSGQRDWTCLLGAITEDGDRFFSRFEEYVTAEHAKHFILALYKEFEDDLLVVLDGAPYFQASTVTDLAARDDLAFVTLPSYSPELNPVEECWRQLQAALSNRFFDSLDELTTAIDTALEQLSVPKVSNYF</sequence>
<protein>
    <submittedName>
        <fullName evidence="4">IS630 family transposase</fullName>
    </submittedName>
</protein>
<evidence type="ECO:0000313" key="4">
    <source>
        <dbReference type="EMBL" id="POG55075.1"/>
    </source>
</evidence>
<evidence type="ECO:0000256" key="1">
    <source>
        <dbReference type="SAM" id="MobiDB-lite"/>
    </source>
</evidence>
<keyword evidence="5" id="KW-1185">Reference proteome</keyword>
<dbReference type="InterPro" id="IPR009057">
    <property type="entry name" value="Homeodomain-like_sf"/>
</dbReference>
<evidence type="ECO:0000259" key="2">
    <source>
        <dbReference type="Pfam" id="PF13358"/>
    </source>
</evidence>
<organism evidence="4 5">
    <name type="scientific">Haloferax marisrubri</name>
    <dbReference type="NCBI Taxonomy" id="1544719"/>
    <lineage>
        <taxon>Archaea</taxon>
        <taxon>Methanobacteriati</taxon>
        <taxon>Methanobacteriota</taxon>
        <taxon>Stenosarchaea group</taxon>
        <taxon>Halobacteria</taxon>
        <taxon>Halobacteriales</taxon>
        <taxon>Haloferacaceae</taxon>
        <taxon>Haloferax</taxon>
    </lineage>
</organism>
<dbReference type="Pfam" id="PF13551">
    <property type="entry name" value="HTH_29"/>
    <property type="match status" value="1"/>
</dbReference>